<reference evidence="1 2" key="1">
    <citation type="submission" date="2018-04" db="EMBL/GenBank/DDBJ databases">
        <title>Genomic Encyclopedia of Archaeal and Bacterial Type Strains, Phase II (KMG-II): from individual species to whole genera.</title>
        <authorList>
            <person name="Goeker M."/>
        </authorList>
    </citation>
    <scope>NUCLEOTIDE SEQUENCE [LARGE SCALE GENOMIC DNA]</scope>
    <source>
        <strain evidence="1 2">DSM 100977</strain>
    </source>
</reference>
<dbReference type="RefSeq" id="WP_107845731.1">
    <property type="nucleotide sequence ID" value="NZ_QBKS01000001.1"/>
</dbReference>
<sequence>MLQVAFILLCLAQIIHLSRHWYALDMRLREDARSAKLRHAVDWTAQPVREREPHGRLFDKVKEHF</sequence>
<evidence type="ECO:0000313" key="1">
    <source>
        <dbReference type="EMBL" id="PTX57651.1"/>
    </source>
</evidence>
<protein>
    <submittedName>
        <fullName evidence="1">Uncharacterized protein</fullName>
    </submittedName>
</protein>
<dbReference type="EMBL" id="QBKS01000001">
    <property type="protein sequence ID" value="PTX57651.1"/>
    <property type="molecule type" value="Genomic_DNA"/>
</dbReference>
<keyword evidence="2" id="KW-1185">Reference proteome</keyword>
<name>A0A2T6BNK4_9RHOB</name>
<organism evidence="1 2">
    <name type="scientific">Litoreibacter ponti</name>
    <dbReference type="NCBI Taxonomy" id="1510457"/>
    <lineage>
        <taxon>Bacteria</taxon>
        <taxon>Pseudomonadati</taxon>
        <taxon>Pseudomonadota</taxon>
        <taxon>Alphaproteobacteria</taxon>
        <taxon>Rhodobacterales</taxon>
        <taxon>Roseobacteraceae</taxon>
        <taxon>Litoreibacter</taxon>
    </lineage>
</organism>
<dbReference type="Proteomes" id="UP000243978">
    <property type="component" value="Unassembled WGS sequence"/>
</dbReference>
<evidence type="ECO:0000313" key="2">
    <source>
        <dbReference type="Proteomes" id="UP000243978"/>
    </source>
</evidence>
<dbReference type="AlphaFoldDB" id="A0A2T6BNK4"/>
<comment type="caution">
    <text evidence="1">The sequence shown here is derived from an EMBL/GenBank/DDBJ whole genome shotgun (WGS) entry which is preliminary data.</text>
</comment>
<accession>A0A2T6BNK4</accession>
<proteinExistence type="predicted"/>
<dbReference type="OrthoDB" id="9933119at2"/>
<gene>
    <name evidence="1" type="ORF">C8N43_2322</name>
</gene>